<evidence type="ECO:0000313" key="5">
    <source>
        <dbReference type="Proteomes" id="UP001597512"/>
    </source>
</evidence>
<gene>
    <name evidence="4" type="ORF">ACFS25_10875</name>
</gene>
<feature type="domain" description="SHSP" evidence="3">
    <location>
        <begin position="46"/>
        <end position="162"/>
    </location>
</feature>
<dbReference type="SUPFAM" id="SSF49764">
    <property type="entry name" value="HSP20-like chaperones"/>
    <property type="match status" value="1"/>
</dbReference>
<evidence type="ECO:0000259" key="3">
    <source>
        <dbReference type="PROSITE" id="PS01031"/>
    </source>
</evidence>
<dbReference type="EMBL" id="JBHUOM010000002">
    <property type="protein sequence ID" value="MFD2934287.1"/>
    <property type="molecule type" value="Genomic_DNA"/>
</dbReference>
<comment type="caution">
    <text evidence="4">The sequence shown here is derived from an EMBL/GenBank/DDBJ whole genome shotgun (WGS) entry which is preliminary data.</text>
</comment>
<proteinExistence type="inferred from homology"/>
<protein>
    <submittedName>
        <fullName evidence="4">Hsp20/alpha crystallin family protein</fullName>
    </submittedName>
</protein>
<evidence type="ECO:0000256" key="2">
    <source>
        <dbReference type="RuleBase" id="RU003616"/>
    </source>
</evidence>
<dbReference type="InterPro" id="IPR008978">
    <property type="entry name" value="HSP20-like_chaperone"/>
</dbReference>
<dbReference type="PANTHER" id="PTHR11527">
    <property type="entry name" value="HEAT-SHOCK PROTEIN 20 FAMILY MEMBER"/>
    <property type="match status" value="1"/>
</dbReference>
<dbReference type="PROSITE" id="PS01031">
    <property type="entry name" value="SHSP"/>
    <property type="match status" value="1"/>
</dbReference>
<name>A0ABW6AIC9_9BACT</name>
<dbReference type="Pfam" id="PF00011">
    <property type="entry name" value="HSP20"/>
    <property type="match status" value="1"/>
</dbReference>
<sequence>MYNKQAFESGNKGGCGPMGRGGFGGPMGRGKFGKFWGGPAFGRHAGGAHQAQVPVNIDETDTEYVISLFAAALVKENVQLSVKDDVLTISYQGNDQSTNSENATTGNYTYQEHRDHSFERSFRLNDKVITESISANYTDGVLKVTLPKNPATNKPAQTIAVG</sequence>
<evidence type="ECO:0000313" key="4">
    <source>
        <dbReference type="EMBL" id="MFD2934287.1"/>
    </source>
</evidence>
<dbReference type="InterPro" id="IPR031107">
    <property type="entry name" value="Small_HSP"/>
</dbReference>
<dbReference type="Proteomes" id="UP001597512">
    <property type="component" value="Unassembled WGS sequence"/>
</dbReference>
<keyword evidence="5" id="KW-1185">Reference proteome</keyword>
<organism evidence="4 5">
    <name type="scientific">Spirosoma flavum</name>
    <dbReference type="NCBI Taxonomy" id="2048557"/>
    <lineage>
        <taxon>Bacteria</taxon>
        <taxon>Pseudomonadati</taxon>
        <taxon>Bacteroidota</taxon>
        <taxon>Cytophagia</taxon>
        <taxon>Cytophagales</taxon>
        <taxon>Cytophagaceae</taxon>
        <taxon>Spirosoma</taxon>
    </lineage>
</organism>
<dbReference type="InterPro" id="IPR002068">
    <property type="entry name" value="A-crystallin/Hsp20_dom"/>
</dbReference>
<dbReference type="Gene3D" id="2.60.40.790">
    <property type="match status" value="1"/>
</dbReference>
<evidence type="ECO:0000256" key="1">
    <source>
        <dbReference type="PROSITE-ProRule" id="PRU00285"/>
    </source>
</evidence>
<dbReference type="RefSeq" id="WP_381499871.1">
    <property type="nucleotide sequence ID" value="NZ_JBHUOM010000002.1"/>
</dbReference>
<accession>A0ABW6AIC9</accession>
<dbReference type="CDD" id="cd06464">
    <property type="entry name" value="ACD_sHsps-like"/>
    <property type="match status" value="1"/>
</dbReference>
<reference evidence="5" key="1">
    <citation type="journal article" date="2019" name="Int. J. Syst. Evol. Microbiol.">
        <title>The Global Catalogue of Microorganisms (GCM) 10K type strain sequencing project: providing services to taxonomists for standard genome sequencing and annotation.</title>
        <authorList>
            <consortium name="The Broad Institute Genomics Platform"/>
            <consortium name="The Broad Institute Genome Sequencing Center for Infectious Disease"/>
            <person name="Wu L."/>
            <person name="Ma J."/>
        </authorList>
    </citation>
    <scope>NUCLEOTIDE SEQUENCE [LARGE SCALE GENOMIC DNA]</scope>
    <source>
        <strain evidence="5">KCTC 52490</strain>
    </source>
</reference>
<comment type="similarity">
    <text evidence="1 2">Belongs to the small heat shock protein (HSP20) family.</text>
</comment>